<keyword evidence="2" id="KW-1185">Reference proteome</keyword>
<dbReference type="HOGENOM" id="CLU_3088206_0_0_1"/>
<evidence type="ECO:0000313" key="1">
    <source>
        <dbReference type="EMBL" id="KIO13792.1"/>
    </source>
</evidence>
<dbReference type="EMBL" id="KN831945">
    <property type="protein sequence ID" value="KIO13792.1"/>
    <property type="molecule type" value="Genomic_DNA"/>
</dbReference>
<organism evidence="1 2">
    <name type="scientific">Pisolithus tinctorius Marx 270</name>
    <dbReference type="NCBI Taxonomy" id="870435"/>
    <lineage>
        <taxon>Eukaryota</taxon>
        <taxon>Fungi</taxon>
        <taxon>Dikarya</taxon>
        <taxon>Basidiomycota</taxon>
        <taxon>Agaricomycotina</taxon>
        <taxon>Agaricomycetes</taxon>
        <taxon>Agaricomycetidae</taxon>
        <taxon>Boletales</taxon>
        <taxon>Sclerodermatineae</taxon>
        <taxon>Pisolithaceae</taxon>
        <taxon>Pisolithus</taxon>
    </lineage>
</organism>
<reference evidence="1 2" key="1">
    <citation type="submission" date="2014-04" db="EMBL/GenBank/DDBJ databases">
        <authorList>
            <consortium name="DOE Joint Genome Institute"/>
            <person name="Kuo A."/>
            <person name="Kohler A."/>
            <person name="Costa M.D."/>
            <person name="Nagy L.G."/>
            <person name="Floudas D."/>
            <person name="Copeland A."/>
            <person name="Barry K.W."/>
            <person name="Cichocki N."/>
            <person name="Veneault-Fourrey C."/>
            <person name="LaButti K."/>
            <person name="Lindquist E.A."/>
            <person name="Lipzen A."/>
            <person name="Lundell T."/>
            <person name="Morin E."/>
            <person name="Murat C."/>
            <person name="Sun H."/>
            <person name="Tunlid A."/>
            <person name="Henrissat B."/>
            <person name="Grigoriev I.V."/>
            <person name="Hibbett D.S."/>
            <person name="Martin F."/>
            <person name="Nordberg H.P."/>
            <person name="Cantor M.N."/>
            <person name="Hua S.X."/>
        </authorList>
    </citation>
    <scope>NUCLEOTIDE SEQUENCE [LARGE SCALE GENOMIC DNA]</scope>
    <source>
        <strain evidence="1 2">Marx 270</strain>
    </source>
</reference>
<protein>
    <submittedName>
        <fullName evidence="1">Uncharacterized protein</fullName>
    </submittedName>
</protein>
<dbReference type="AlphaFoldDB" id="A0A0C3KW42"/>
<gene>
    <name evidence="1" type="ORF">M404DRAFT_18070</name>
</gene>
<sequence>MASRTPDHSHALSCTAFGHGYGVDELDGHFMINDPSMIDQRFGINAKLMQPT</sequence>
<reference evidence="2" key="2">
    <citation type="submission" date="2015-01" db="EMBL/GenBank/DDBJ databases">
        <title>Evolutionary Origins and Diversification of the Mycorrhizal Mutualists.</title>
        <authorList>
            <consortium name="DOE Joint Genome Institute"/>
            <consortium name="Mycorrhizal Genomics Consortium"/>
            <person name="Kohler A."/>
            <person name="Kuo A."/>
            <person name="Nagy L.G."/>
            <person name="Floudas D."/>
            <person name="Copeland A."/>
            <person name="Barry K.W."/>
            <person name="Cichocki N."/>
            <person name="Veneault-Fourrey C."/>
            <person name="LaButti K."/>
            <person name="Lindquist E.A."/>
            <person name="Lipzen A."/>
            <person name="Lundell T."/>
            <person name="Morin E."/>
            <person name="Murat C."/>
            <person name="Riley R."/>
            <person name="Ohm R."/>
            <person name="Sun H."/>
            <person name="Tunlid A."/>
            <person name="Henrissat B."/>
            <person name="Grigoriev I.V."/>
            <person name="Hibbett D.S."/>
            <person name="Martin F."/>
        </authorList>
    </citation>
    <scope>NUCLEOTIDE SEQUENCE [LARGE SCALE GENOMIC DNA]</scope>
    <source>
        <strain evidence="2">Marx 270</strain>
    </source>
</reference>
<name>A0A0C3KW42_PISTI</name>
<dbReference type="Proteomes" id="UP000054217">
    <property type="component" value="Unassembled WGS sequence"/>
</dbReference>
<evidence type="ECO:0000313" key="2">
    <source>
        <dbReference type="Proteomes" id="UP000054217"/>
    </source>
</evidence>
<dbReference type="InParanoid" id="A0A0C3KW42"/>
<proteinExistence type="predicted"/>
<accession>A0A0C3KW42</accession>